<evidence type="ECO:0000313" key="1">
    <source>
        <dbReference type="EMBL" id="GGC74575.1"/>
    </source>
</evidence>
<comment type="caution">
    <text evidence="1">The sequence shown here is derived from an EMBL/GenBank/DDBJ whole genome shotgun (WGS) entry which is preliminary data.</text>
</comment>
<proteinExistence type="predicted"/>
<sequence>MKQKSPFPYQCPTDEKEMWADIKKQAENYFDMNNLEVKEDELRENGHHFKVLNSKTGFINCYLATTTELGRWQYIGTKRQTWERKRVMKIKIKRKSRLTELEAAIN</sequence>
<dbReference type="RefSeq" id="WP_088271369.1">
    <property type="nucleotide sequence ID" value="NZ_BMKI01000001.1"/>
</dbReference>
<reference evidence="2" key="1">
    <citation type="journal article" date="2019" name="Int. J. Syst. Evol. Microbiol.">
        <title>The Global Catalogue of Microorganisms (GCM) 10K type strain sequencing project: providing services to taxonomists for standard genome sequencing and annotation.</title>
        <authorList>
            <consortium name="The Broad Institute Genomics Platform"/>
            <consortium name="The Broad Institute Genome Sequencing Center for Infectious Disease"/>
            <person name="Wu L."/>
            <person name="Ma J."/>
        </authorList>
    </citation>
    <scope>NUCLEOTIDE SEQUENCE [LARGE SCALE GENOMIC DNA]</scope>
    <source>
        <strain evidence="2">CGMCC 1.15942</strain>
    </source>
</reference>
<accession>A0ABQ1NH88</accession>
<dbReference type="Proteomes" id="UP000630615">
    <property type="component" value="Unassembled WGS sequence"/>
</dbReference>
<name>A0ABQ1NH88_9ENTE</name>
<organism evidence="1 2">
    <name type="scientific">Enterococcus wangshanyuanii</name>
    <dbReference type="NCBI Taxonomy" id="2005703"/>
    <lineage>
        <taxon>Bacteria</taxon>
        <taxon>Bacillati</taxon>
        <taxon>Bacillota</taxon>
        <taxon>Bacilli</taxon>
        <taxon>Lactobacillales</taxon>
        <taxon>Enterococcaceae</taxon>
        <taxon>Enterococcus</taxon>
    </lineage>
</organism>
<gene>
    <name evidence="1" type="ORF">GCM10011573_00090</name>
</gene>
<dbReference type="EMBL" id="BMKI01000001">
    <property type="protein sequence ID" value="GGC74575.1"/>
    <property type="molecule type" value="Genomic_DNA"/>
</dbReference>
<evidence type="ECO:0000313" key="2">
    <source>
        <dbReference type="Proteomes" id="UP000630615"/>
    </source>
</evidence>
<keyword evidence="2" id="KW-1185">Reference proteome</keyword>
<protein>
    <submittedName>
        <fullName evidence="1">Uncharacterized protein</fullName>
    </submittedName>
</protein>